<dbReference type="RefSeq" id="XP_013264103.1">
    <property type="nucleotide sequence ID" value="XM_013408649.1"/>
</dbReference>
<dbReference type="GO" id="GO:0000785">
    <property type="term" value="C:chromatin"/>
    <property type="evidence" value="ECO:0007669"/>
    <property type="project" value="TreeGrafter"/>
</dbReference>
<gene>
    <name evidence="9" type="ORF">A1O9_03080</name>
</gene>
<evidence type="ECO:0000256" key="3">
    <source>
        <dbReference type="ARBA" id="ARBA00022737"/>
    </source>
</evidence>
<dbReference type="GeneID" id="25278019"/>
<dbReference type="EMBL" id="AMGV01000002">
    <property type="protein sequence ID" value="KEF61513.1"/>
    <property type="molecule type" value="Genomic_DNA"/>
</dbReference>
<evidence type="ECO:0000313" key="10">
    <source>
        <dbReference type="Proteomes" id="UP000027920"/>
    </source>
</evidence>
<evidence type="ECO:0000256" key="7">
    <source>
        <dbReference type="SAM" id="MobiDB-lite"/>
    </source>
</evidence>
<sequence length="374" mass="42278">MAHIFHGAIITLMRRGSSYSGEWEESADTSSLDREWHVWIEQESSRRASFFAFVMDAQHVSIFGHSPALSVSDIRLPLPCPEPLWTAKSASRWKREKCKHEASPPFLSALRGLLARRPLASTYGPFTRFILLHGLFSVTKHMQERDLTASDVGGTKASTDEASQSPSNFSEVDAWRDILDRAIETWSLSLLSQEPSLCLEAAKPLHRMAHITIHVNLIDFHTFARAPSLMGNRTSSNEYSRARRRIEQWRAKSIAKRTLSQCLLLIQETMFTRKQYKASEDNIALRPWCLYHATLIVWAYGVLSSGTSQAPFLSAEEYLIHMLNGLLVGDGQIALANRTSGLIDTVRNSLRDCRWELLQEAHVTLGNLVDIRAF</sequence>
<evidence type="ECO:0000256" key="1">
    <source>
        <dbReference type="ARBA" id="ARBA00004123"/>
    </source>
</evidence>
<accession>A0A072PQ90</accession>
<name>A0A072PQ90_9EURO</name>
<dbReference type="InterPro" id="IPR007219">
    <property type="entry name" value="XnlR_reg_dom"/>
</dbReference>
<dbReference type="InterPro" id="IPR051059">
    <property type="entry name" value="VerF-like"/>
</dbReference>
<dbReference type="GO" id="GO:0000978">
    <property type="term" value="F:RNA polymerase II cis-regulatory region sequence-specific DNA binding"/>
    <property type="evidence" value="ECO:0007669"/>
    <property type="project" value="InterPro"/>
</dbReference>
<keyword evidence="3" id="KW-0677">Repeat</keyword>
<dbReference type="GO" id="GO:0008270">
    <property type="term" value="F:zinc ion binding"/>
    <property type="evidence" value="ECO:0007669"/>
    <property type="project" value="UniProtKB-KW"/>
</dbReference>
<dbReference type="PANTHER" id="PTHR40626:SF11">
    <property type="entry name" value="ZINC FINGER PROTEIN YPR022C"/>
    <property type="match status" value="1"/>
</dbReference>
<evidence type="ECO:0000256" key="6">
    <source>
        <dbReference type="ARBA" id="ARBA00023242"/>
    </source>
</evidence>
<evidence type="ECO:0000256" key="5">
    <source>
        <dbReference type="ARBA" id="ARBA00022833"/>
    </source>
</evidence>
<reference evidence="9 10" key="1">
    <citation type="submission" date="2013-03" db="EMBL/GenBank/DDBJ databases">
        <title>The Genome Sequence of Exophiala aquamarina CBS 119918.</title>
        <authorList>
            <consortium name="The Broad Institute Genomics Platform"/>
            <person name="Cuomo C."/>
            <person name="de Hoog S."/>
            <person name="Gorbushina A."/>
            <person name="Walker B."/>
            <person name="Young S.K."/>
            <person name="Zeng Q."/>
            <person name="Gargeya S."/>
            <person name="Fitzgerald M."/>
            <person name="Haas B."/>
            <person name="Abouelleil A."/>
            <person name="Allen A.W."/>
            <person name="Alvarado L."/>
            <person name="Arachchi H.M."/>
            <person name="Berlin A.M."/>
            <person name="Chapman S.B."/>
            <person name="Gainer-Dewar J."/>
            <person name="Goldberg J."/>
            <person name="Griggs A."/>
            <person name="Gujja S."/>
            <person name="Hansen M."/>
            <person name="Howarth C."/>
            <person name="Imamovic A."/>
            <person name="Ireland A."/>
            <person name="Larimer J."/>
            <person name="McCowan C."/>
            <person name="Murphy C."/>
            <person name="Pearson M."/>
            <person name="Poon T.W."/>
            <person name="Priest M."/>
            <person name="Roberts A."/>
            <person name="Saif S."/>
            <person name="Shea T."/>
            <person name="Sisk P."/>
            <person name="Sykes S."/>
            <person name="Wortman J."/>
            <person name="Nusbaum C."/>
            <person name="Birren B."/>
        </authorList>
    </citation>
    <scope>NUCLEOTIDE SEQUENCE [LARGE SCALE GENOMIC DNA]</scope>
    <source>
        <strain evidence="9 10">CBS 119918</strain>
    </source>
</reference>
<dbReference type="Pfam" id="PF04082">
    <property type="entry name" value="Fungal_trans"/>
    <property type="match status" value="1"/>
</dbReference>
<feature type="compositionally biased region" description="Polar residues" evidence="7">
    <location>
        <begin position="156"/>
        <end position="167"/>
    </location>
</feature>
<dbReference type="GO" id="GO:0000981">
    <property type="term" value="F:DNA-binding transcription factor activity, RNA polymerase II-specific"/>
    <property type="evidence" value="ECO:0007669"/>
    <property type="project" value="InterPro"/>
</dbReference>
<dbReference type="VEuPathDB" id="FungiDB:A1O9_03080"/>
<evidence type="ECO:0000313" key="9">
    <source>
        <dbReference type="EMBL" id="KEF61513.1"/>
    </source>
</evidence>
<keyword evidence="2" id="KW-0479">Metal-binding</keyword>
<comment type="caution">
    <text evidence="9">The sequence shown here is derived from an EMBL/GenBank/DDBJ whole genome shotgun (WGS) entry which is preliminary data.</text>
</comment>
<dbReference type="GO" id="GO:0005634">
    <property type="term" value="C:nucleus"/>
    <property type="evidence" value="ECO:0007669"/>
    <property type="project" value="UniProtKB-SubCell"/>
</dbReference>
<evidence type="ECO:0000256" key="2">
    <source>
        <dbReference type="ARBA" id="ARBA00022723"/>
    </source>
</evidence>
<dbReference type="AlphaFoldDB" id="A0A072PQ90"/>
<evidence type="ECO:0000259" key="8">
    <source>
        <dbReference type="Pfam" id="PF04082"/>
    </source>
</evidence>
<dbReference type="HOGENOM" id="CLU_748088_0_0_1"/>
<feature type="region of interest" description="Disordered" evidence="7">
    <location>
        <begin position="148"/>
        <end position="167"/>
    </location>
</feature>
<protein>
    <recommendedName>
        <fullName evidence="8">Xylanolytic transcriptional activator regulatory domain-containing protein</fullName>
    </recommendedName>
</protein>
<keyword evidence="4" id="KW-0863">Zinc-finger</keyword>
<comment type="subcellular location">
    <subcellularLocation>
        <location evidence="1">Nucleus</location>
    </subcellularLocation>
</comment>
<organism evidence="9 10">
    <name type="scientific">Exophiala aquamarina CBS 119918</name>
    <dbReference type="NCBI Taxonomy" id="1182545"/>
    <lineage>
        <taxon>Eukaryota</taxon>
        <taxon>Fungi</taxon>
        <taxon>Dikarya</taxon>
        <taxon>Ascomycota</taxon>
        <taxon>Pezizomycotina</taxon>
        <taxon>Eurotiomycetes</taxon>
        <taxon>Chaetothyriomycetidae</taxon>
        <taxon>Chaetothyriales</taxon>
        <taxon>Herpotrichiellaceae</taxon>
        <taxon>Exophiala</taxon>
    </lineage>
</organism>
<keyword evidence="10" id="KW-1185">Reference proteome</keyword>
<dbReference type="OrthoDB" id="1405595at2759"/>
<dbReference type="Proteomes" id="UP000027920">
    <property type="component" value="Unassembled WGS sequence"/>
</dbReference>
<keyword evidence="6" id="KW-0539">Nucleus</keyword>
<dbReference type="PANTHER" id="PTHR40626">
    <property type="entry name" value="MIP31509P"/>
    <property type="match status" value="1"/>
</dbReference>
<proteinExistence type="predicted"/>
<dbReference type="GO" id="GO:0006351">
    <property type="term" value="P:DNA-templated transcription"/>
    <property type="evidence" value="ECO:0007669"/>
    <property type="project" value="InterPro"/>
</dbReference>
<dbReference type="STRING" id="1182545.A0A072PQ90"/>
<keyword evidence="5" id="KW-0862">Zinc</keyword>
<feature type="domain" description="Xylanolytic transcriptional activator regulatory" evidence="8">
    <location>
        <begin position="5"/>
        <end position="186"/>
    </location>
</feature>
<evidence type="ECO:0000256" key="4">
    <source>
        <dbReference type="ARBA" id="ARBA00022771"/>
    </source>
</evidence>